<evidence type="ECO:0000313" key="6">
    <source>
        <dbReference type="EMBL" id="KAK4008535.1"/>
    </source>
</evidence>
<keyword evidence="7" id="KW-1185">Reference proteome</keyword>
<sequence length="1000" mass="113125">MMPNGGNFNPWVGQWYNPAASLRSDQVQGMVDVNAFHMIASQQLSAQYGAGVLPVASIWNAAASQSQWMQQPWQSNFQANMGSSIVPNAQPPPPPPPANPSIAPQIPPPPQQEDASSNLNAIVLSEEEKNFDIQFKEWETKFQIWKDENKNHPDKKALAVYEAQWKTWREQLIQNREKLRKQREESVAKQNQLIAQPKHVGAGVSQPARQMAQEIGNNGIREDLQHRSNSHFQSHMPNPSGQPLILPSQHNSFSSHAPNSSTHLHPAENPKLHIPQNYQNKEDSERNSSAKAKKPSFDSSPRDRLDHLAPHYHEEFRDQRVLHSTGDPHSYRMDNHPRHLPFRSPEPPQKQLCSPLLKAGQHLPGSEFEDARQRRFDVPSLRLENRDFHREDIHYIQPLLPPNRREPIVPRGLHPPTRETLEPPRNLLNFLSPEKNNDEDLRTFPSDSSGETAANLFRKRAMRGKSDGQRFIPYKAPGLAPHLDKIAMTETVLGFEGGVRPRYEARLVEHGESQISALSKPLPVELGAPPLKVDSRVLEPLVFEYNHRPGKRGRFAEPITIEYSHSKPSEIESSKTEITGCKIKTETAVKSENVAPVEKSLPEIVPVEKSPIKPTPLPLFPSAAAIQLEENPFPKSQPQLLPDKATEGTSVEIKKIFPNIFPFSSPGLVALQHKMPETTPPKLDVAVAPVEMEVVMVEDLLLPPGRYGRPSKIVVVLRGLPGSGKSHLARLIKEKEMAMGGPAPRILSIDDYYLMDEGTSPVPWQEDQEEQYRQSLLKSLRKNLDDGHFSFIIVDALHVKVSDILDIYNAARSRAFAVFLIDLPEVQNRTGTNRKCTDKDVEKMKSEWQQAPDSELPRLDIRWLLQEIDEERIPTQDDVDTSTTVPVDEDSHGSPNETPAVSKWETMEQTEEKLDRLDGIIKRKLDKPASMEDWLQSGLPDDYSDRKCIEGKKRVRWADVEEKMQQKKMRDLGFVVGQTDWSRMTDPTFGESALTKTKYI</sequence>
<feature type="coiled-coil region" evidence="3">
    <location>
        <begin position="169"/>
        <end position="196"/>
    </location>
</feature>
<keyword evidence="1" id="KW-0547">Nucleotide-binding</keyword>
<dbReference type="InterPro" id="IPR058903">
    <property type="entry name" value="Spectrin_YLPM1-like"/>
</dbReference>
<feature type="compositionally biased region" description="Polar residues" evidence="4">
    <location>
        <begin position="230"/>
        <end position="241"/>
    </location>
</feature>
<accession>A0ABQ9Z6K9</accession>
<dbReference type="Pfam" id="PF08433">
    <property type="entry name" value="KTI12"/>
    <property type="match status" value="1"/>
</dbReference>
<dbReference type="Pfam" id="PF26583">
    <property type="entry name" value="Spectrin_YLPM1"/>
    <property type="match status" value="1"/>
</dbReference>
<dbReference type="PANTHER" id="PTHR13413">
    <property type="entry name" value="YLP MOTIF CONTAINING PROTEIN NUCLEAR PROTEIN ZAP"/>
    <property type="match status" value="1"/>
</dbReference>
<feature type="region of interest" description="Disordered" evidence="4">
    <location>
        <begin position="230"/>
        <end position="305"/>
    </location>
</feature>
<dbReference type="Gene3D" id="3.40.50.300">
    <property type="entry name" value="P-loop containing nucleotide triphosphate hydrolases"/>
    <property type="match status" value="1"/>
</dbReference>
<evidence type="ECO:0000256" key="1">
    <source>
        <dbReference type="ARBA" id="ARBA00022741"/>
    </source>
</evidence>
<evidence type="ECO:0000313" key="7">
    <source>
        <dbReference type="Proteomes" id="UP001234178"/>
    </source>
</evidence>
<dbReference type="Proteomes" id="UP001234178">
    <property type="component" value="Unassembled WGS sequence"/>
</dbReference>
<organism evidence="6 7">
    <name type="scientific">Daphnia magna</name>
    <dbReference type="NCBI Taxonomy" id="35525"/>
    <lineage>
        <taxon>Eukaryota</taxon>
        <taxon>Metazoa</taxon>
        <taxon>Ecdysozoa</taxon>
        <taxon>Arthropoda</taxon>
        <taxon>Crustacea</taxon>
        <taxon>Branchiopoda</taxon>
        <taxon>Diplostraca</taxon>
        <taxon>Cladocera</taxon>
        <taxon>Anomopoda</taxon>
        <taxon>Daphniidae</taxon>
        <taxon>Daphnia</taxon>
    </lineage>
</organism>
<evidence type="ECO:0000256" key="3">
    <source>
        <dbReference type="SAM" id="Coils"/>
    </source>
</evidence>
<dbReference type="SUPFAM" id="SSF52540">
    <property type="entry name" value="P-loop containing nucleoside triphosphate hydrolases"/>
    <property type="match status" value="1"/>
</dbReference>
<evidence type="ECO:0000256" key="2">
    <source>
        <dbReference type="ARBA" id="ARBA00022840"/>
    </source>
</evidence>
<feature type="region of interest" description="Disordered" evidence="4">
    <location>
        <begin position="430"/>
        <end position="450"/>
    </location>
</feature>
<gene>
    <name evidence="6" type="ORF">OUZ56_013669</name>
</gene>
<feature type="compositionally biased region" description="Pro residues" evidence="4">
    <location>
        <begin position="89"/>
        <end position="111"/>
    </location>
</feature>
<keyword evidence="3" id="KW-0175">Coiled coil</keyword>
<name>A0ABQ9Z6K9_9CRUS</name>
<evidence type="ECO:0000256" key="4">
    <source>
        <dbReference type="SAM" id="MobiDB-lite"/>
    </source>
</evidence>
<dbReference type="PANTHER" id="PTHR13413:SF0">
    <property type="entry name" value="YLP MOTIF-CONTAINING PROTEIN 1"/>
    <property type="match status" value="1"/>
</dbReference>
<comment type="caution">
    <text evidence="6">The sequence shown here is derived from an EMBL/GenBank/DDBJ whole genome shotgun (WGS) entry which is preliminary data.</text>
</comment>
<proteinExistence type="predicted"/>
<dbReference type="InterPro" id="IPR026314">
    <property type="entry name" value="YLP_motif_con_p1"/>
</dbReference>
<protein>
    <recommendedName>
        <fullName evidence="5">YLPM1-like spectrin repeat domain-containing protein</fullName>
    </recommendedName>
</protein>
<evidence type="ECO:0000259" key="5">
    <source>
        <dbReference type="Pfam" id="PF26583"/>
    </source>
</evidence>
<feature type="region of interest" description="Disordered" evidence="4">
    <location>
        <begin position="874"/>
        <end position="907"/>
    </location>
</feature>
<dbReference type="InterPro" id="IPR027417">
    <property type="entry name" value="P-loop_NTPase"/>
</dbReference>
<dbReference type="InterPro" id="IPR013641">
    <property type="entry name" value="KTI12/PSTK"/>
</dbReference>
<keyword evidence="2" id="KW-0067">ATP-binding</keyword>
<feature type="compositionally biased region" description="Polar residues" evidence="4">
    <location>
        <begin position="248"/>
        <end position="263"/>
    </location>
</feature>
<reference evidence="6 7" key="1">
    <citation type="journal article" date="2023" name="Nucleic Acids Res.">
        <title>The hologenome of Daphnia magna reveals possible DNA methylation and microbiome-mediated evolution of the host genome.</title>
        <authorList>
            <person name="Chaturvedi A."/>
            <person name="Li X."/>
            <person name="Dhandapani V."/>
            <person name="Marshall H."/>
            <person name="Kissane S."/>
            <person name="Cuenca-Cambronero M."/>
            <person name="Asole G."/>
            <person name="Calvet F."/>
            <person name="Ruiz-Romero M."/>
            <person name="Marangio P."/>
            <person name="Guigo R."/>
            <person name="Rago D."/>
            <person name="Mirbahai L."/>
            <person name="Eastwood N."/>
            <person name="Colbourne J.K."/>
            <person name="Zhou J."/>
            <person name="Mallon E."/>
            <person name="Orsini L."/>
        </authorList>
    </citation>
    <scope>NUCLEOTIDE SEQUENCE [LARGE SCALE GENOMIC DNA]</scope>
    <source>
        <strain evidence="6">LRV0_1</strain>
    </source>
</reference>
<feature type="region of interest" description="Disordered" evidence="4">
    <location>
        <begin position="81"/>
        <end position="117"/>
    </location>
</feature>
<dbReference type="EMBL" id="JAOYFB010000002">
    <property type="protein sequence ID" value="KAK4008535.1"/>
    <property type="molecule type" value="Genomic_DNA"/>
</dbReference>
<feature type="domain" description="YLPM1-like spectrin repeat" evidence="5">
    <location>
        <begin position="113"/>
        <end position="193"/>
    </location>
</feature>